<organism evidence="10 11">
    <name type="scientific">Varroa destructor</name>
    <name type="common">Honeybee mite</name>
    <dbReference type="NCBI Taxonomy" id="109461"/>
    <lineage>
        <taxon>Eukaryota</taxon>
        <taxon>Metazoa</taxon>
        <taxon>Ecdysozoa</taxon>
        <taxon>Arthropoda</taxon>
        <taxon>Chelicerata</taxon>
        <taxon>Arachnida</taxon>
        <taxon>Acari</taxon>
        <taxon>Parasitiformes</taxon>
        <taxon>Mesostigmata</taxon>
        <taxon>Gamasina</taxon>
        <taxon>Dermanyssoidea</taxon>
        <taxon>Varroidae</taxon>
        <taxon>Varroa</taxon>
    </lineage>
</organism>
<dbReference type="GO" id="GO:0003676">
    <property type="term" value="F:nucleic acid binding"/>
    <property type="evidence" value="ECO:0007669"/>
    <property type="project" value="InterPro"/>
</dbReference>
<dbReference type="InterPro" id="IPR000467">
    <property type="entry name" value="G_patch_dom"/>
</dbReference>
<dbReference type="GO" id="GO:0071008">
    <property type="term" value="C:U2-type post-mRNA release spliceosomal complex"/>
    <property type="evidence" value="ECO:0007669"/>
    <property type="project" value="TreeGrafter"/>
</dbReference>
<dbReference type="OMA" id="CEQDIIQ"/>
<dbReference type="SMART" id="SM00443">
    <property type="entry name" value="G_patch"/>
    <property type="match status" value="1"/>
</dbReference>
<evidence type="ECO:0000256" key="4">
    <source>
        <dbReference type="ARBA" id="ARBA00022728"/>
    </source>
</evidence>
<dbReference type="KEGG" id="vde:111254663"/>
<evidence type="ECO:0000256" key="2">
    <source>
        <dbReference type="ARBA" id="ARBA00010900"/>
    </source>
</evidence>
<proteinExistence type="inferred from homology"/>
<keyword evidence="11" id="KW-1185">Reference proteome</keyword>
<keyword evidence="5 7" id="KW-0508">mRNA splicing</keyword>
<dbReference type="PROSITE" id="PS50174">
    <property type="entry name" value="G_PATCH"/>
    <property type="match status" value="1"/>
</dbReference>
<feature type="region of interest" description="Disordered" evidence="8">
    <location>
        <begin position="256"/>
        <end position="276"/>
    </location>
</feature>
<keyword evidence="4 7" id="KW-0747">Spliceosome</keyword>
<dbReference type="EnsemblMetazoa" id="XM_022815748">
    <property type="protein sequence ID" value="XP_022671483"/>
    <property type="gene ID" value="LOC111254663"/>
</dbReference>
<dbReference type="Pfam" id="PF07842">
    <property type="entry name" value="GCFC"/>
    <property type="match status" value="1"/>
</dbReference>
<evidence type="ECO:0000256" key="7">
    <source>
        <dbReference type="PIRNR" id="PIRNR017706"/>
    </source>
</evidence>
<evidence type="ECO:0000256" key="8">
    <source>
        <dbReference type="SAM" id="MobiDB-lite"/>
    </source>
</evidence>
<dbReference type="AlphaFoldDB" id="A0A7M7MEW2"/>
<dbReference type="Pfam" id="PF01585">
    <property type="entry name" value="G-patch"/>
    <property type="match status" value="1"/>
</dbReference>
<dbReference type="InterPro" id="IPR045211">
    <property type="entry name" value="TFP11/STIP/Ntr1"/>
</dbReference>
<sequence>MTDVEVEEFGITEWDLENEFNPNRVRYKQSREDQIYGVWADHRNSDDDEDERPAFRGAPRGAAHANISFVSGGTAGSSNTEEKATENDTREEIEIRIPTKKVRSMAGPSGIFAGERSALGSTIGTWEKHTKGIGAKLLLKMGYQPGRGLGKELQGISAPVEATLRKGKGAIGAYGPEKPAHKIADTVTANVDELELKQKREAKQWRRGEKKVKYVYKSLEEVQKEGATFVDRQTGPKVKVIDMTGPEQRVLSGYHQLAQHRPDEESTTKGPQGNFSLPELEDNLDILIETCENDIKRNTSRIECEKNRITNLRFEQERLIQEQDEGQSVRDTLKKLHEALRELEDGCGSNAVRALSVGEVCMIFRRLVEEFEGEFNQFELFDLAPLVIFPLMKDFLSAWQPLERPNHGVEVFRQWKNILERSHRPRNAPDYFYNLMWEVWCPPVRQWIFRWSARNPDPLVNLLEIWKPIVPAGVMSHLLEQIILPRIQQEVEQWNPLLDTVPIHSWIHPWLPLMSDSLEPVYQPIRMKLSYALTNWHPSDSSAKLILEPWVGVMPKGSLEAFIATNIIPKLGAVLQSFVIDPRNQEFEPWQWFTAWGDIAPVAALIAVLDKYFFPQFHQVLFQWLQTSSNYDEMATWFSGWKAAFPDRVLSDNRVREQFRLALDLMNRAVSGQPIQAIRPPEFYPQPPSVQQQARDRFAAPIPTGHNLNFTFKEMLERRAQEKGVLFMPIASRKQDGKQVYQLGTDRQLYLDRSVIFVFNGRTWVPTSMESLLDSC</sequence>
<dbReference type="InterPro" id="IPR022159">
    <property type="entry name" value="STIP/TFIP11_N"/>
</dbReference>
<dbReference type="GeneID" id="111254663"/>
<feature type="compositionally biased region" description="Basic and acidic residues" evidence="8">
    <location>
        <begin position="80"/>
        <end position="90"/>
    </location>
</feature>
<reference evidence="10" key="1">
    <citation type="submission" date="2021-01" db="UniProtKB">
        <authorList>
            <consortium name="EnsemblMetazoa"/>
        </authorList>
    </citation>
    <scope>IDENTIFICATION</scope>
</reference>
<evidence type="ECO:0000256" key="6">
    <source>
        <dbReference type="ARBA" id="ARBA00023242"/>
    </source>
</evidence>
<dbReference type="GO" id="GO:0000390">
    <property type="term" value="P:spliceosomal complex disassembly"/>
    <property type="evidence" value="ECO:0007669"/>
    <property type="project" value="InterPro"/>
</dbReference>
<dbReference type="PIRSF" id="PIRSF017706">
    <property type="entry name" value="TFIP11"/>
    <property type="match status" value="1"/>
</dbReference>
<dbReference type="InterPro" id="IPR022783">
    <property type="entry name" value="GCFC_dom"/>
</dbReference>
<evidence type="ECO:0000256" key="1">
    <source>
        <dbReference type="ARBA" id="ARBA00004123"/>
    </source>
</evidence>
<evidence type="ECO:0000256" key="5">
    <source>
        <dbReference type="ARBA" id="ARBA00023187"/>
    </source>
</evidence>
<accession>A0A7M7MEW2</accession>
<dbReference type="Proteomes" id="UP000594260">
    <property type="component" value="Unplaced"/>
</dbReference>
<dbReference type="RefSeq" id="XP_022671483.1">
    <property type="nucleotide sequence ID" value="XM_022815748.1"/>
</dbReference>
<name>A0A7M7MEW2_VARDE</name>
<keyword evidence="3 7" id="KW-0507">mRNA processing</keyword>
<dbReference type="FunCoup" id="A0A7M7MEW2">
    <property type="interactions" value="1629"/>
</dbReference>
<feature type="domain" description="G-patch" evidence="9">
    <location>
        <begin position="130"/>
        <end position="176"/>
    </location>
</feature>
<evidence type="ECO:0000256" key="3">
    <source>
        <dbReference type="ARBA" id="ARBA00022664"/>
    </source>
</evidence>
<protein>
    <recommendedName>
        <fullName evidence="9">G-patch domain-containing protein</fullName>
    </recommendedName>
</protein>
<evidence type="ECO:0000313" key="10">
    <source>
        <dbReference type="EnsemblMetazoa" id="XP_022671483"/>
    </source>
</evidence>
<dbReference type="CTD" id="44238"/>
<dbReference type="InterPro" id="IPR024933">
    <property type="entry name" value="TFP11"/>
</dbReference>
<comment type="similarity">
    <text evidence="2 7">Belongs to the TFP11/STIP family.</text>
</comment>
<keyword evidence="6 7" id="KW-0539">Nucleus</keyword>
<comment type="subcellular location">
    <subcellularLocation>
        <location evidence="1 7">Nucleus</location>
    </subcellularLocation>
</comment>
<evidence type="ECO:0000259" key="9">
    <source>
        <dbReference type="PROSITE" id="PS50174"/>
    </source>
</evidence>
<feature type="compositionally biased region" description="Low complexity" evidence="8">
    <location>
        <begin position="55"/>
        <end position="65"/>
    </location>
</feature>
<dbReference type="Pfam" id="PF12457">
    <property type="entry name" value="TIP_N"/>
    <property type="match status" value="1"/>
</dbReference>
<feature type="compositionally biased region" description="Polar residues" evidence="8">
    <location>
        <begin position="68"/>
        <end position="79"/>
    </location>
</feature>
<evidence type="ECO:0000313" key="11">
    <source>
        <dbReference type="Proteomes" id="UP000594260"/>
    </source>
</evidence>
<dbReference type="PANTHER" id="PTHR23329">
    <property type="entry name" value="TUFTELIN-INTERACTING PROTEIN 11-RELATED"/>
    <property type="match status" value="1"/>
</dbReference>
<dbReference type="PANTHER" id="PTHR23329:SF1">
    <property type="entry name" value="TUFTELIN-INTERACTING PROTEIN 11"/>
    <property type="match status" value="1"/>
</dbReference>
<feature type="region of interest" description="Disordered" evidence="8">
    <location>
        <begin position="38"/>
        <end position="90"/>
    </location>
</feature>
<dbReference type="InParanoid" id="A0A7M7MEW2"/>